<evidence type="ECO:0000313" key="5">
    <source>
        <dbReference type="Proteomes" id="UP000296706"/>
    </source>
</evidence>
<dbReference type="GO" id="GO:0030234">
    <property type="term" value="F:enzyme regulator activity"/>
    <property type="evidence" value="ECO:0007669"/>
    <property type="project" value="InterPro"/>
</dbReference>
<accession>A0A4D6HDB1</accession>
<dbReference type="PANTHER" id="PTHR30115:SF11">
    <property type="entry name" value="NITROGEN REGULATORY PROTEIN P-II HOMOLOG"/>
    <property type="match status" value="1"/>
</dbReference>
<dbReference type="SMART" id="SM00938">
    <property type="entry name" value="P-II"/>
    <property type="match status" value="1"/>
</dbReference>
<dbReference type="InterPro" id="IPR017918">
    <property type="entry name" value="N-reg_PII_CS"/>
</dbReference>
<evidence type="ECO:0000256" key="1">
    <source>
        <dbReference type="ARBA" id="ARBA00022490"/>
    </source>
</evidence>
<dbReference type="InterPro" id="IPR011322">
    <property type="entry name" value="N-reg_PII-like_a/b"/>
</dbReference>
<proteinExistence type="inferred from homology"/>
<dbReference type="PROSITE" id="PS00638">
    <property type="entry name" value="PII_GLNB_CTER"/>
    <property type="match status" value="1"/>
</dbReference>
<dbReference type="Proteomes" id="UP000296706">
    <property type="component" value="Chromosome"/>
</dbReference>
<dbReference type="SUPFAM" id="SSF54913">
    <property type="entry name" value="GlnB-like"/>
    <property type="match status" value="1"/>
</dbReference>
<dbReference type="GO" id="GO:0005829">
    <property type="term" value="C:cytosol"/>
    <property type="evidence" value="ECO:0007669"/>
    <property type="project" value="TreeGrafter"/>
</dbReference>
<dbReference type="STRING" id="1457250.GCA_000755225_00032"/>
<feature type="modified residue" description="O-UMP-tyrosine" evidence="2">
    <location>
        <position position="56"/>
    </location>
</feature>
<evidence type="ECO:0000256" key="3">
    <source>
        <dbReference type="RuleBase" id="RU003936"/>
    </source>
</evidence>
<sequence>MSNSGIKMIVAVIRPDKLGDVKQSLAEAGAPSLTVTNVSGRGSQPAKKGQWRGEEYVVDLHQKVKIECVVADIPSEDVVEAIKEGAHTGEKGDGKIFVLPVESATQIRTGKEGAEAV</sequence>
<dbReference type="InterPro" id="IPR002187">
    <property type="entry name" value="N-reg_PII"/>
</dbReference>
<dbReference type="PRINTS" id="PR00340">
    <property type="entry name" value="PIIGLNB"/>
</dbReference>
<dbReference type="EMBL" id="CP031310">
    <property type="protein sequence ID" value="QCC51052.1"/>
    <property type="molecule type" value="Genomic_DNA"/>
</dbReference>
<dbReference type="GO" id="GO:0006808">
    <property type="term" value="P:regulation of nitrogen utilization"/>
    <property type="evidence" value="ECO:0007669"/>
    <property type="project" value="InterPro"/>
</dbReference>
<keyword evidence="2" id="KW-0597">Phosphoprotein</keyword>
<gene>
    <name evidence="4" type="ORF">DV733_07250</name>
</gene>
<protein>
    <submittedName>
        <fullName evidence="4">P-II family nitrogen regulator</fullName>
    </submittedName>
</protein>
<dbReference type="InterPro" id="IPR015867">
    <property type="entry name" value="N-reg_PII/ATP_PRibTrfase_C"/>
</dbReference>
<dbReference type="AlphaFoldDB" id="A0A4D6HDB1"/>
<dbReference type="PANTHER" id="PTHR30115">
    <property type="entry name" value="NITROGEN REGULATORY PROTEIN P-II"/>
    <property type="match status" value="1"/>
</dbReference>
<dbReference type="RefSeq" id="WP_079979571.1">
    <property type="nucleotide sequence ID" value="NZ_CP031310.1"/>
</dbReference>
<name>A0A4D6HDB1_9EURY</name>
<reference evidence="4 5" key="1">
    <citation type="journal article" date="2019" name="Nat. Commun.">
        <title>A new type of DNA phosphorothioation-based antiviral system in archaea.</title>
        <authorList>
            <person name="Xiong L."/>
            <person name="Liu S."/>
            <person name="Chen S."/>
            <person name="Xiao Y."/>
            <person name="Zhu B."/>
            <person name="Gao Y."/>
            <person name="Zhang Y."/>
            <person name="Chen B."/>
            <person name="Luo J."/>
            <person name="Deng Z."/>
            <person name="Chen X."/>
            <person name="Wang L."/>
            <person name="Chen S."/>
        </authorList>
    </citation>
    <scope>NUCLEOTIDE SEQUENCE [LARGE SCALE GENOMIC DNA]</scope>
    <source>
        <strain evidence="4 5">CBA1105</strain>
    </source>
</reference>
<organism evidence="4 5">
    <name type="scientific">Halapricum salinum</name>
    <dbReference type="NCBI Taxonomy" id="1457250"/>
    <lineage>
        <taxon>Archaea</taxon>
        <taxon>Methanobacteriati</taxon>
        <taxon>Methanobacteriota</taxon>
        <taxon>Stenosarchaea group</taxon>
        <taxon>Halobacteria</taxon>
        <taxon>Halobacteriales</taxon>
        <taxon>Haloarculaceae</taxon>
        <taxon>Halapricum</taxon>
    </lineage>
</organism>
<dbReference type="Gene3D" id="3.30.70.120">
    <property type="match status" value="1"/>
</dbReference>
<dbReference type="GO" id="GO:0005524">
    <property type="term" value="F:ATP binding"/>
    <property type="evidence" value="ECO:0007669"/>
    <property type="project" value="TreeGrafter"/>
</dbReference>
<evidence type="ECO:0000256" key="2">
    <source>
        <dbReference type="PIRSR" id="PIRSR602187-50"/>
    </source>
</evidence>
<keyword evidence="1" id="KW-0963">Cytoplasm</keyword>
<comment type="similarity">
    <text evidence="3">Belongs to the P(II) protein family.</text>
</comment>
<dbReference type="GeneID" id="39847649"/>
<dbReference type="KEGG" id="hsn:DV733_07250"/>
<dbReference type="Pfam" id="PF00543">
    <property type="entry name" value="P-II"/>
    <property type="match status" value="1"/>
</dbReference>
<evidence type="ECO:0000313" key="4">
    <source>
        <dbReference type="EMBL" id="QCC51052.1"/>
    </source>
</evidence>
<dbReference type="OrthoDB" id="10960at2157"/>
<keyword evidence="5" id="KW-1185">Reference proteome</keyword>
<dbReference type="PROSITE" id="PS51343">
    <property type="entry name" value="PII_GLNB_DOM"/>
    <property type="match status" value="1"/>
</dbReference>